<organism evidence="1 2">
    <name type="scientific">Sphaerosporella brunnea</name>
    <dbReference type="NCBI Taxonomy" id="1250544"/>
    <lineage>
        <taxon>Eukaryota</taxon>
        <taxon>Fungi</taxon>
        <taxon>Dikarya</taxon>
        <taxon>Ascomycota</taxon>
        <taxon>Pezizomycotina</taxon>
        <taxon>Pezizomycetes</taxon>
        <taxon>Pezizales</taxon>
        <taxon>Pyronemataceae</taxon>
        <taxon>Sphaerosporella</taxon>
    </lineage>
</organism>
<dbReference type="EMBL" id="VXIS01000003">
    <property type="protein sequence ID" value="KAA8914732.1"/>
    <property type="molecule type" value="Genomic_DNA"/>
</dbReference>
<dbReference type="AlphaFoldDB" id="A0A5J5FC78"/>
<evidence type="ECO:0000313" key="1">
    <source>
        <dbReference type="EMBL" id="KAA8914732.1"/>
    </source>
</evidence>
<dbReference type="Proteomes" id="UP000326924">
    <property type="component" value="Unassembled WGS sequence"/>
</dbReference>
<evidence type="ECO:0000313" key="2">
    <source>
        <dbReference type="Proteomes" id="UP000326924"/>
    </source>
</evidence>
<protein>
    <submittedName>
        <fullName evidence="1">Uncharacterized protein</fullName>
    </submittedName>
</protein>
<gene>
    <name evidence="1" type="ORF">FN846DRAFT_885735</name>
</gene>
<sequence length="165" mass="17552">MLHAAVDSALSRVVGSAIAIAIPVSSIEDQADISNYIFQQGCGPRTPRCQLFLKHSTLAQSLGCAITACTPVQAVLMPGPGVDHAVILHSFMNEVLAAVQAPSFLPSSWPKHIIFIRSGVDVDCHYSGEVLTVRPDGSLLFRGDGDMVCCVYPDLFRSSTPPLSS</sequence>
<reference evidence="1 2" key="1">
    <citation type="submission" date="2019-09" db="EMBL/GenBank/DDBJ databases">
        <title>Draft genome of the ectomycorrhizal ascomycete Sphaerosporella brunnea.</title>
        <authorList>
            <consortium name="DOE Joint Genome Institute"/>
            <person name="Benucci G.M."/>
            <person name="Marozzi G."/>
            <person name="Antonielli L."/>
            <person name="Sanchez S."/>
            <person name="Marco P."/>
            <person name="Wang X."/>
            <person name="Falini L.B."/>
            <person name="Barry K."/>
            <person name="Haridas S."/>
            <person name="Lipzen A."/>
            <person name="Labutti K."/>
            <person name="Grigoriev I.V."/>
            <person name="Murat C."/>
            <person name="Martin F."/>
            <person name="Albertini E."/>
            <person name="Donnini D."/>
            <person name="Bonito G."/>
        </authorList>
    </citation>
    <scope>NUCLEOTIDE SEQUENCE [LARGE SCALE GENOMIC DNA]</scope>
    <source>
        <strain evidence="1 2">Sb_GMNB300</strain>
    </source>
</reference>
<keyword evidence="2" id="KW-1185">Reference proteome</keyword>
<accession>A0A5J5FC78</accession>
<comment type="caution">
    <text evidence="1">The sequence shown here is derived from an EMBL/GenBank/DDBJ whole genome shotgun (WGS) entry which is preliminary data.</text>
</comment>
<name>A0A5J5FC78_9PEZI</name>
<dbReference type="InParanoid" id="A0A5J5FC78"/>
<proteinExistence type="predicted"/>